<protein>
    <submittedName>
        <fullName evidence="2">Uncharacterized protein</fullName>
    </submittedName>
</protein>
<accession>A0A8J6TR96</accession>
<evidence type="ECO:0000313" key="3">
    <source>
        <dbReference type="Proteomes" id="UP000632659"/>
    </source>
</evidence>
<keyword evidence="1" id="KW-0175">Coiled coil</keyword>
<gene>
    <name evidence="2" type="ORF">H8702_13305</name>
</gene>
<keyword evidence="3" id="KW-1185">Reference proteome</keyword>
<dbReference type="RefSeq" id="WP_187536891.1">
    <property type="nucleotide sequence ID" value="NZ_JACRTL010000012.1"/>
</dbReference>
<reference evidence="2" key="1">
    <citation type="submission" date="2020-08" db="EMBL/GenBank/DDBJ databases">
        <title>Genome public.</title>
        <authorList>
            <person name="Liu C."/>
            <person name="Sun Q."/>
        </authorList>
    </citation>
    <scope>NUCLEOTIDE SEQUENCE</scope>
    <source>
        <strain evidence="2">NSJ-15</strain>
    </source>
</reference>
<dbReference type="CDD" id="cd19958">
    <property type="entry name" value="pyocin_knob"/>
    <property type="match status" value="1"/>
</dbReference>
<organism evidence="2 3">
    <name type="scientific">Massiliimalia timonensis</name>
    <dbReference type="NCBI Taxonomy" id="1987501"/>
    <lineage>
        <taxon>Bacteria</taxon>
        <taxon>Bacillati</taxon>
        <taxon>Bacillota</taxon>
        <taxon>Clostridia</taxon>
        <taxon>Eubacteriales</taxon>
        <taxon>Oscillospiraceae</taxon>
        <taxon>Massiliimalia</taxon>
    </lineage>
</organism>
<dbReference type="AlphaFoldDB" id="A0A8J6TR96"/>
<evidence type="ECO:0000313" key="2">
    <source>
        <dbReference type="EMBL" id="MBC8612069.1"/>
    </source>
</evidence>
<sequence>MGQKVEIYMTQQGTRVVIPATQGENLAREYDFTVIGLDGQPVDMTGTTVVMYVLKGKDVVQVPATIAEDSAKIVLPSGACDVPGEHQCFIQIIKPDVFDLRVDNIILRVIPCDVDGAGEASSEFTLLTQLISEAEQAIENANTAAEEARTTAEETATTVATSTATNIINNQKGQPNGLATLDGNGKLVEKTGLATLAGNGKLSLEEVPSANSMEHCNLGVSEEIPKSSDLNNYTAAGTYRSPTKGTSETLVHSPRNDGGFKLIVTHNQSGNWISQIAVAESKLWIRNRNDSGTWGEWESVFIESSDSSTQATQRNHLGMNKVLWEGTWSSGKITIPNANRYRILLLATKARSSGSSIGTLIVACNYNTWLRGIGGYSTATPTMTHYYFNAQSDSDTSNTFNFIECTAQRNDGTNTTELSVAAIYGVV</sequence>
<feature type="coiled-coil region" evidence="1">
    <location>
        <begin position="127"/>
        <end position="154"/>
    </location>
</feature>
<proteinExistence type="predicted"/>
<evidence type="ECO:0000256" key="1">
    <source>
        <dbReference type="SAM" id="Coils"/>
    </source>
</evidence>
<name>A0A8J6TR96_9FIRM</name>
<comment type="caution">
    <text evidence="2">The sequence shown here is derived from an EMBL/GenBank/DDBJ whole genome shotgun (WGS) entry which is preliminary data.</text>
</comment>
<dbReference type="Proteomes" id="UP000632659">
    <property type="component" value="Unassembled WGS sequence"/>
</dbReference>
<dbReference type="EMBL" id="JACRTL010000012">
    <property type="protein sequence ID" value="MBC8612069.1"/>
    <property type="molecule type" value="Genomic_DNA"/>
</dbReference>